<protein>
    <submittedName>
        <fullName evidence="1">Uncharacterized protein</fullName>
    </submittedName>
</protein>
<accession>A0A9D5HN00</accession>
<reference evidence="1" key="2">
    <citation type="journal article" date="2022" name="Hortic Res">
        <title>The genome of Dioscorea zingiberensis sheds light on the biosynthesis, origin and evolution of the medicinally important diosgenin saponins.</title>
        <authorList>
            <person name="Li Y."/>
            <person name="Tan C."/>
            <person name="Li Z."/>
            <person name="Guo J."/>
            <person name="Li S."/>
            <person name="Chen X."/>
            <person name="Wang C."/>
            <person name="Dai X."/>
            <person name="Yang H."/>
            <person name="Song W."/>
            <person name="Hou L."/>
            <person name="Xu J."/>
            <person name="Tong Z."/>
            <person name="Xu A."/>
            <person name="Yuan X."/>
            <person name="Wang W."/>
            <person name="Yang Q."/>
            <person name="Chen L."/>
            <person name="Sun Z."/>
            <person name="Wang K."/>
            <person name="Pan B."/>
            <person name="Chen J."/>
            <person name="Bao Y."/>
            <person name="Liu F."/>
            <person name="Qi X."/>
            <person name="Gang D.R."/>
            <person name="Wen J."/>
            <person name="Li J."/>
        </authorList>
    </citation>
    <scope>NUCLEOTIDE SEQUENCE</scope>
    <source>
        <strain evidence="1">Dzin_1.0</strain>
    </source>
</reference>
<comment type="caution">
    <text evidence="1">The sequence shown here is derived from an EMBL/GenBank/DDBJ whole genome shotgun (WGS) entry which is preliminary data.</text>
</comment>
<evidence type="ECO:0000313" key="2">
    <source>
        <dbReference type="Proteomes" id="UP001085076"/>
    </source>
</evidence>
<name>A0A9D5HN00_9LILI</name>
<dbReference type="AlphaFoldDB" id="A0A9D5HN00"/>
<organism evidence="1 2">
    <name type="scientific">Dioscorea zingiberensis</name>
    <dbReference type="NCBI Taxonomy" id="325984"/>
    <lineage>
        <taxon>Eukaryota</taxon>
        <taxon>Viridiplantae</taxon>
        <taxon>Streptophyta</taxon>
        <taxon>Embryophyta</taxon>
        <taxon>Tracheophyta</taxon>
        <taxon>Spermatophyta</taxon>
        <taxon>Magnoliopsida</taxon>
        <taxon>Liliopsida</taxon>
        <taxon>Dioscoreales</taxon>
        <taxon>Dioscoreaceae</taxon>
        <taxon>Dioscorea</taxon>
    </lineage>
</organism>
<dbReference type="Proteomes" id="UP001085076">
    <property type="component" value="Miscellaneous, Linkage group lg02"/>
</dbReference>
<dbReference type="EMBL" id="JAGGNH010000002">
    <property type="protein sequence ID" value="KAJ0982815.1"/>
    <property type="molecule type" value="Genomic_DNA"/>
</dbReference>
<proteinExistence type="predicted"/>
<reference evidence="1" key="1">
    <citation type="submission" date="2021-03" db="EMBL/GenBank/DDBJ databases">
        <authorList>
            <person name="Li Z."/>
            <person name="Yang C."/>
        </authorList>
    </citation>
    <scope>NUCLEOTIDE SEQUENCE</scope>
    <source>
        <strain evidence="1">Dzin_1.0</strain>
        <tissue evidence="1">Leaf</tissue>
    </source>
</reference>
<gene>
    <name evidence="1" type="ORF">J5N97_011070</name>
</gene>
<evidence type="ECO:0000313" key="1">
    <source>
        <dbReference type="EMBL" id="KAJ0982815.1"/>
    </source>
</evidence>
<sequence length="234" mass="26728">MFGRCFRGCRKDTRREEKEEVLEKSGMALPGDNVPLEPLISKALWSMGIAGSALYCCLPLIPPHMKAGLSRDIGLFRRRGQTPEIFKYILNNHPSAGTAEAFIVTVLRLLGFGQFGSDIDQSRLSWNGRVFAFMLAENCFTRDLLNKYRSIDWAAGVPPLPEMGPGWVAFMADDQWRQPLADWIKRFASIAHSRVFPSEPYSEIEAKVNFFLVSFINDMLEYQFELWQLLRPID</sequence>
<keyword evidence="2" id="KW-1185">Reference proteome</keyword>